<keyword evidence="1 2" id="KW-0238">DNA-binding</keyword>
<dbReference type="Gene3D" id="1.10.357.10">
    <property type="entry name" value="Tetracycline Repressor, domain 2"/>
    <property type="match status" value="1"/>
</dbReference>
<dbReference type="GO" id="GO:0000976">
    <property type="term" value="F:transcription cis-regulatory region binding"/>
    <property type="evidence" value="ECO:0007669"/>
    <property type="project" value="TreeGrafter"/>
</dbReference>
<dbReference type="InterPro" id="IPR036271">
    <property type="entry name" value="Tet_transcr_reg_TetR-rel_C_sf"/>
</dbReference>
<dbReference type="Proteomes" id="UP000619293">
    <property type="component" value="Unassembled WGS sequence"/>
</dbReference>
<dbReference type="AlphaFoldDB" id="A0A8J3JZW8"/>
<dbReference type="PRINTS" id="PR00455">
    <property type="entry name" value="HTHTETR"/>
</dbReference>
<evidence type="ECO:0000313" key="6">
    <source>
        <dbReference type="Proteomes" id="UP000619293"/>
    </source>
</evidence>
<dbReference type="GO" id="GO:0003700">
    <property type="term" value="F:DNA-binding transcription factor activity"/>
    <property type="evidence" value="ECO:0007669"/>
    <property type="project" value="TreeGrafter"/>
</dbReference>
<dbReference type="Gene3D" id="1.10.10.60">
    <property type="entry name" value="Homeodomain-like"/>
    <property type="match status" value="1"/>
</dbReference>
<feature type="region of interest" description="Disordered" evidence="3">
    <location>
        <begin position="1"/>
        <end position="22"/>
    </location>
</feature>
<evidence type="ECO:0000256" key="1">
    <source>
        <dbReference type="ARBA" id="ARBA00023125"/>
    </source>
</evidence>
<dbReference type="SUPFAM" id="SSF46689">
    <property type="entry name" value="Homeodomain-like"/>
    <property type="match status" value="1"/>
</dbReference>
<name>A0A8J3JZW8_9ACTN</name>
<sequence>MERMTTPRRGPGRPRRDDQRATPEVIIEAAAGLFARRGFDAVGMREVAAACGVDVATVHHHVGTKAALYECCFARVFAAESEALTRAVATAREGLSAGPGPAMAGLHELVDVFIDFLEDRPEVTGLWLRRWLEPDRHAELDARYSEPLYQAVEQVLAEADAAGMLSEPQPHLAVRSLVWSVHAHVVGLLSGANGARQRREFRTFAHRWLDRMYPPPPPS</sequence>
<evidence type="ECO:0000259" key="4">
    <source>
        <dbReference type="PROSITE" id="PS50977"/>
    </source>
</evidence>
<evidence type="ECO:0000256" key="2">
    <source>
        <dbReference type="PROSITE-ProRule" id="PRU00335"/>
    </source>
</evidence>
<dbReference type="Pfam" id="PF00440">
    <property type="entry name" value="TetR_N"/>
    <property type="match status" value="1"/>
</dbReference>
<dbReference type="EMBL" id="BONG01000007">
    <property type="protein sequence ID" value="GIF88170.1"/>
    <property type="molecule type" value="Genomic_DNA"/>
</dbReference>
<evidence type="ECO:0000256" key="3">
    <source>
        <dbReference type="SAM" id="MobiDB-lite"/>
    </source>
</evidence>
<keyword evidence="6" id="KW-1185">Reference proteome</keyword>
<proteinExistence type="predicted"/>
<dbReference type="PANTHER" id="PTHR30055">
    <property type="entry name" value="HTH-TYPE TRANSCRIPTIONAL REGULATOR RUTR"/>
    <property type="match status" value="1"/>
</dbReference>
<reference evidence="5 6" key="1">
    <citation type="submission" date="2021-01" db="EMBL/GenBank/DDBJ databases">
        <title>Whole genome shotgun sequence of Catellatospora chokoriensis NBRC 107358.</title>
        <authorList>
            <person name="Komaki H."/>
            <person name="Tamura T."/>
        </authorList>
    </citation>
    <scope>NUCLEOTIDE SEQUENCE [LARGE SCALE GENOMIC DNA]</scope>
    <source>
        <strain evidence="5 6">NBRC 107358</strain>
    </source>
</reference>
<protein>
    <submittedName>
        <fullName evidence="5">TetR family transcriptional regulator</fullName>
    </submittedName>
</protein>
<dbReference type="InterPro" id="IPR009057">
    <property type="entry name" value="Homeodomain-like_sf"/>
</dbReference>
<evidence type="ECO:0000313" key="5">
    <source>
        <dbReference type="EMBL" id="GIF88170.1"/>
    </source>
</evidence>
<organism evidence="5 6">
    <name type="scientific">Catellatospora chokoriensis</name>
    <dbReference type="NCBI Taxonomy" id="310353"/>
    <lineage>
        <taxon>Bacteria</taxon>
        <taxon>Bacillati</taxon>
        <taxon>Actinomycetota</taxon>
        <taxon>Actinomycetes</taxon>
        <taxon>Micromonosporales</taxon>
        <taxon>Micromonosporaceae</taxon>
        <taxon>Catellatospora</taxon>
    </lineage>
</organism>
<dbReference type="SUPFAM" id="SSF48498">
    <property type="entry name" value="Tetracyclin repressor-like, C-terminal domain"/>
    <property type="match status" value="1"/>
</dbReference>
<feature type="domain" description="HTH tetR-type" evidence="4">
    <location>
        <begin position="20"/>
        <end position="80"/>
    </location>
</feature>
<dbReference type="PROSITE" id="PS50977">
    <property type="entry name" value="HTH_TETR_2"/>
    <property type="match status" value="1"/>
</dbReference>
<comment type="caution">
    <text evidence="5">The sequence shown here is derived from an EMBL/GenBank/DDBJ whole genome shotgun (WGS) entry which is preliminary data.</text>
</comment>
<dbReference type="InterPro" id="IPR001647">
    <property type="entry name" value="HTH_TetR"/>
</dbReference>
<dbReference type="PANTHER" id="PTHR30055:SF219">
    <property type="entry name" value="TRANSCRIPTIONAL REGULATORY PROTEIN"/>
    <property type="match status" value="1"/>
</dbReference>
<feature type="DNA-binding region" description="H-T-H motif" evidence="2">
    <location>
        <begin position="43"/>
        <end position="62"/>
    </location>
</feature>
<accession>A0A8J3JZW8</accession>
<dbReference type="InterPro" id="IPR050109">
    <property type="entry name" value="HTH-type_TetR-like_transc_reg"/>
</dbReference>
<gene>
    <name evidence="5" type="ORF">Cch02nite_16140</name>
</gene>